<protein>
    <recommendedName>
        <fullName evidence="1">Putative endonuclease Z1 domain-containing protein</fullName>
    </recommendedName>
</protein>
<evidence type="ECO:0000313" key="2">
    <source>
        <dbReference type="EMBL" id="ALD66601.1"/>
    </source>
</evidence>
<dbReference type="InterPro" id="IPR018310">
    <property type="entry name" value="Put_endonuclease_Z1-dom"/>
</dbReference>
<dbReference type="OrthoDB" id="436461at2"/>
<dbReference type="Pfam" id="PF10593">
    <property type="entry name" value="Z1"/>
    <property type="match status" value="1"/>
</dbReference>
<accession>A0A0M5KH11</accession>
<name>A0A0M5KH11_9MOLU</name>
<dbReference type="STRING" id="362837.SCANT_v1c06950"/>
<dbReference type="RefSeq" id="WP_053946353.1">
    <property type="nucleotide sequence ID" value="NZ_CP012622.1"/>
</dbReference>
<dbReference type="InterPro" id="IPR027417">
    <property type="entry name" value="P-loop_NTPase"/>
</dbReference>
<dbReference type="Gene3D" id="3.40.50.300">
    <property type="entry name" value="P-loop containing nucleotide triphosphate hydrolases"/>
    <property type="match status" value="1"/>
</dbReference>
<dbReference type="KEGG" id="scj:SCANT_v1c06950"/>
<proteinExistence type="predicted"/>
<dbReference type="EMBL" id="CP012622">
    <property type="protein sequence ID" value="ALD66601.1"/>
    <property type="molecule type" value="Genomic_DNA"/>
</dbReference>
<keyword evidence="3" id="KW-1185">Reference proteome</keyword>
<sequence length="475" mass="55324">MSKEILIDYNFDFLENKKDSDNILDLFLNFNSALVFGEVQSGKTKSILQVISDVIENRLFDIVILLGGTNTILLEQTEERFEEVKVKDKGLIYLDNKNIKSVDFYSLFEDKCVVLINTMKERQNLELISNKIINASTKDKKILLIDDESDYGSINSNKKNKSTKIYSLISEIFNHSKLNKLLMYTATPYANIVNSISEDTKPKVIFPLVSNNDYMGINIFNSMKHYEEIEYIRKEINENVLSKNFIKAIKRFLISNAVYNTNNENKINFELLLNISEITDNHNEIKINVKNCLMDIKRMMNFNTWKNYFQDDLDYLISKGIKINDEDLIFNYLNKILKELNRESNIIILNKKSNEYKSNGFSNKIIIGGSLISRGFTFKYLLVQIMSNSPENKISADTHAQRARWFGYRKMYINYMTIFLPKKDIEAYKEIEELNKTILDYKNKDGVILITSSLIEEVKNKKFDYINITSGGKKC</sequence>
<feature type="domain" description="Putative endonuclease Z1" evidence="1">
    <location>
        <begin position="246"/>
        <end position="436"/>
    </location>
</feature>
<dbReference type="PATRIC" id="fig|362837.3.peg.711"/>
<reference evidence="2 3" key="1">
    <citation type="journal article" date="2015" name="Genome Announc.">
        <title>Complete Genome Sequence of Spiroplasma cantharicola CC-1T (DSM 21588), a Bacterium Isolated from Soldier Beetle (Cantharis carolinus).</title>
        <authorList>
            <person name="Lo W.S."/>
            <person name="Liu P.Y."/>
            <person name="Kuo C.H."/>
        </authorList>
    </citation>
    <scope>NUCLEOTIDE SEQUENCE [LARGE SCALE GENOMIC DNA]</scope>
    <source>
        <strain evidence="2 3">CC-1</strain>
    </source>
</reference>
<evidence type="ECO:0000259" key="1">
    <source>
        <dbReference type="Pfam" id="PF10593"/>
    </source>
</evidence>
<evidence type="ECO:0000313" key="3">
    <source>
        <dbReference type="Proteomes" id="UP000063919"/>
    </source>
</evidence>
<dbReference type="Proteomes" id="UP000063919">
    <property type="component" value="Chromosome"/>
</dbReference>
<organism evidence="2 3">
    <name type="scientific">Spiroplasma cantharicola</name>
    <dbReference type="NCBI Taxonomy" id="362837"/>
    <lineage>
        <taxon>Bacteria</taxon>
        <taxon>Bacillati</taxon>
        <taxon>Mycoplasmatota</taxon>
        <taxon>Mollicutes</taxon>
        <taxon>Entomoplasmatales</taxon>
        <taxon>Spiroplasmataceae</taxon>
        <taxon>Spiroplasma</taxon>
    </lineage>
</organism>
<dbReference type="SUPFAM" id="SSF52540">
    <property type="entry name" value="P-loop containing nucleoside triphosphate hydrolases"/>
    <property type="match status" value="1"/>
</dbReference>
<dbReference type="AlphaFoldDB" id="A0A0M5KH11"/>
<gene>
    <name evidence="2" type="ORF">SCANT_v1c06950</name>
</gene>